<dbReference type="Pfam" id="PF07564">
    <property type="entry name" value="DUF1542"/>
    <property type="match status" value="9"/>
</dbReference>
<accession>A0ABD7Z8N5</accession>
<dbReference type="PROSITE" id="PS50847">
    <property type="entry name" value="GRAM_POS_ANCHORING"/>
    <property type="match status" value="1"/>
</dbReference>
<feature type="compositionally biased region" description="Polar residues" evidence="6">
    <location>
        <begin position="1569"/>
        <end position="1583"/>
    </location>
</feature>
<feature type="region of interest" description="Disordered" evidence="6">
    <location>
        <begin position="1118"/>
        <end position="1140"/>
    </location>
</feature>
<evidence type="ECO:0000256" key="6">
    <source>
        <dbReference type="SAM" id="MobiDB-lite"/>
    </source>
</evidence>
<evidence type="ECO:0000313" key="9">
    <source>
        <dbReference type="EMBL" id="WLV83325.1"/>
    </source>
</evidence>
<evidence type="ECO:0000256" key="7">
    <source>
        <dbReference type="SAM" id="Phobius"/>
    </source>
</evidence>
<dbReference type="SUPFAM" id="SSF49899">
    <property type="entry name" value="Concanavalin A-like lectins/glucanases"/>
    <property type="match status" value="1"/>
</dbReference>
<proteinExistence type="predicted"/>
<keyword evidence="7" id="KW-0812">Transmembrane</keyword>
<sequence length="2052" mass="217039">MEKKVHYKSYKSGKFWVAALISVSLGTVGVITIPQIFDAVPVYADSSPTDVTVMVRPNELTKYFGLFGVAKVLTNSPDGQPAKGVQVELTPNVASKTGSVALLTKIDMTQSFTLKGRLYLGRNGFGADGVAFGFADAEPGKMGQSGNAFGIGGLPRSFGVKFDEYYNGTGDGVAGPDLGTKNDYPQMRLVQTSDDQVGKVTSVDGNKGEVYETLPKPNGTFSDLVIVYNGENNQMTITYGGNKTISFDAKPYIKNSQLAMFLTGSTGGSFNQHVFDFESFEYTPGLRAVKADLKNRLAIEADTQKTAVNADPTLTAKERQDQVTAITNALNTGQAAIDAATKTPDAIAAFDTNKPLIQAIHTPGQPLADRKADRKTKLQAEHDKIVADINKDPTLTSAEKTQQIQNADAALIDANTKVDAATDADNVDSAFSNGKAAIDAAHKPGATLDAQRTAKKAVLDTEAATVKKAIQDDATLTSAEKKTQSDAVDKALTDAKSAIDNATTADTINAAADTGLANIRNAHKSGPSLADQRTIQKQALKAKHDQVVNDITLDPTLTAVEKKTQITKADQALTDGNAAIDTAATADAINQAATVSQANIDNAHKVGKPLEDQKNAQRQRLNNEAAAVKKKIQDDVTLTTAEKNQQTANVDKALTDGLNAVNDATTADSIIAAGDDGIAAIDKVYQTGTPLDDQKTAKKTAIDNAAAIAKKAIQDDPTLTTAEKQQQLTVVDKAVTDGKKAIDAATNADDVNKAADTAITTINQAHQPGKSIDEQKDAKKTAIDKAATDAKKAIQDDPTLTTAEKQQQNDAVDNAADAGKKAVDAATNADDINTAGDTAITNIGKIHQPGKSIDEQKDAKKTELDNEAAKIKTTIQGDPTLTTDEKNKQLDAVDKALDAGKKAIDAATNADDINTATDTAKTNIDNAYQPGTSIDDQKKAQKEALEKEAQTVKEAIQNDPTLTTVEKQQQTDNVDNALKDAEAAIDKATTADEINTATATGKTNIDNAHKPGISLDDQKADQKKKLEDEAAAVKKAIQDDPTLTTAQKKQQTDNVDKALKDAKDAIDAAKDADSINQAFSDGKTAIDATHQPGQKLEDQKAAQKKALEDEADAVKKAIQDDPTLTTAEKQQQTADVDKALKDAEDTIDAATNADGVNQAFSDGKTNIDNAHQPGASIDDQKAAQKKSLADEAAKVKQAIQDDPTLTTAEKQQQSDNVDKALKDGEAAIDAAKNADEINQAFDTGKVNIDNAHQPGTSLDDQKAAQKKSLADEAAKVKKEIQDDPTLTTAEKNQQSANVDQALKDGEAAIDAASNADEVNDAFNTGKINIDNAHQPGKTIDEQQTLQKKSLNDEAAKVTQEIQNDPTLTTAEKQKQIQDVADALKAGEAAIDAATTADEVNQAFNTGKINIDNAHKPGTAVNDQKEAQKKSLAEEAAKVKQAIQDDPTLTTAEKNQQTANVDQAFKDGEAAIDAATNADDINKAFETGKINIDNAHQPGKSIDDQKNAQKKLLDEEAAKVKQDIQNDPTLTAIEKQQQTENVDKALKDGNAAIDAATNADDINKAFDTGKTNIDNAHQPGTSLDGQKEAQKKSLADEAAKVKQDIQDDATLTTVEKQQQSENVDKALKDGEAAIDAATNADDINKAFDTGKINIDNAHQPGTAVSDQQAARKKALDEEAAKVKQAILDDPTLTTAEKQKQTADVDKALKDGKVAIDAATNADDINKAFDTGKINIDNAHQPGKTIDDQKAAQKQSLNEEAAKVKQDIQNDPTLTAAEKKQQTVNVDRALKDGTAAIDAATNADEANQAFATGKINIDKAHQPGTKLDEQKAAQKQSLADEAAKVKKEIQADPTLTTAEKQQQSENVDKALVDGQKAIDQAQDADSVNTAFATGKANIDAQHQPGKSLTDQRLASAAEIDKEAAKVKQQIDNDPLLTDTQKAEQKANVDREAALAKDALAKATNADALNAALADGIKKIDAQYVPGTAQAPDPAPGPMTVDPRPTPTQPLSTSQAPTSPLPRTGDKPATGLAALGAFILSMFGFALTGKKRKRS</sequence>
<dbReference type="CDD" id="cd01951">
    <property type="entry name" value="lectin_L-type"/>
    <property type="match status" value="1"/>
</dbReference>
<feature type="region of interest" description="Disordered" evidence="6">
    <location>
        <begin position="794"/>
        <end position="817"/>
    </location>
</feature>
<evidence type="ECO:0000256" key="1">
    <source>
        <dbReference type="ARBA" id="ARBA00022512"/>
    </source>
</evidence>
<keyword evidence="3" id="KW-0732">Signal</keyword>
<dbReference type="InterPro" id="IPR019931">
    <property type="entry name" value="LPXTG_anchor"/>
</dbReference>
<evidence type="ECO:0000259" key="8">
    <source>
        <dbReference type="PROSITE" id="PS50847"/>
    </source>
</evidence>
<feature type="region of interest" description="Disordered" evidence="6">
    <location>
        <begin position="1569"/>
        <end position="1588"/>
    </location>
</feature>
<feature type="coiled-coil region" evidence="5">
    <location>
        <begin position="935"/>
        <end position="987"/>
    </location>
</feature>
<dbReference type="Proteomes" id="UP001229832">
    <property type="component" value="Chromosome"/>
</dbReference>
<dbReference type="NCBIfam" id="TIGR01167">
    <property type="entry name" value="LPXTG_anchor"/>
    <property type="match status" value="1"/>
</dbReference>
<keyword evidence="10" id="KW-1185">Reference proteome</keyword>
<feature type="compositionally biased region" description="Polar residues" evidence="6">
    <location>
        <begin position="2006"/>
        <end position="2015"/>
    </location>
</feature>
<gene>
    <name evidence="9" type="ORF">LACZS2_002557</name>
</gene>
<reference evidence="9 10" key="1">
    <citation type="submission" date="2023-08" db="EMBL/GenBank/DDBJ databases">
        <authorList>
            <person name="Buchebner-Jance M."/>
        </authorList>
    </citation>
    <scope>NUCLEOTIDE SEQUENCE [LARGE SCALE GENOMIC DNA]</scope>
    <source>
        <strain evidence="9 10">NCIMB 15475</strain>
    </source>
</reference>
<dbReference type="GeneID" id="93270237"/>
<evidence type="ECO:0000313" key="10">
    <source>
        <dbReference type="Proteomes" id="UP001229832"/>
    </source>
</evidence>
<dbReference type="Pfam" id="PF18483">
    <property type="entry name" value="Lectin_L-type_dom"/>
    <property type="match status" value="1"/>
</dbReference>
<dbReference type="InterPro" id="IPR011439">
    <property type="entry name" value="DUF1542"/>
</dbReference>
<organism evidence="9 10">
    <name type="scientific">Lacticaseibacillus zeae subsp. silagei</name>
    <dbReference type="NCBI Taxonomy" id="3068307"/>
    <lineage>
        <taxon>Bacteria</taxon>
        <taxon>Bacillati</taxon>
        <taxon>Bacillota</taxon>
        <taxon>Bacilli</taxon>
        <taxon>Lactobacillales</taxon>
        <taxon>Lactobacillaceae</taxon>
        <taxon>Lacticaseibacillus</taxon>
    </lineage>
</organism>
<dbReference type="InterPro" id="IPR022263">
    <property type="entry name" value="KxYKxGKxW"/>
</dbReference>
<keyword evidence="7" id="KW-1133">Transmembrane helix</keyword>
<feature type="region of interest" description="Disordered" evidence="6">
    <location>
        <begin position="1984"/>
        <end position="2025"/>
    </location>
</feature>
<feature type="transmembrane region" description="Helical" evidence="7">
    <location>
        <begin position="2026"/>
        <end position="2046"/>
    </location>
</feature>
<keyword evidence="5" id="KW-0175">Coiled coil</keyword>
<feature type="compositionally biased region" description="Polar residues" evidence="6">
    <location>
        <begin position="1157"/>
        <end position="1169"/>
    </location>
</feature>
<dbReference type="NCBIfam" id="TIGR03715">
    <property type="entry name" value="KxYKxGKxW"/>
    <property type="match status" value="1"/>
</dbReference>
<keyword evidence="4" id="KW-0572">Peptidoglycan-anchor</keyword>
<dbReference type="Gene3D" id="2.60.120.200">
    <property type="match status" value="1"/>
</dbReference>
<dbReference type="InterPro" id="IPR013320">
    <property type="entry name" value="ConA-like_dom_sf"/>
</dbReference>
<feature type="compositionally biased region" description="Polar residues" evidence="6">
    <location>
        <begin position="1203"/>
        <end position="1215"/>
    </location>
</feature>
<keyword evidence="1" id="KW-0134">Cell wall</keyword>
<feature type="region of interest" description="Disordered" evidence="6">
    <location>
        <begin position="1002"/>
        <end position="1022"/>
    </location>
</feature>
<evidence type="ECO:0000256" key="3">
    <source>
        <dbReference type="ARBA" id="ARBA00022729"/>
    </source>
</evidence>
<feature type="domain" description="Gram-positive cocci surface proteins LPxTG" evidence="8">
    <location>
        <begin position="2018"/>
        <end position="2052"/>
    </location>
</feature>
<dbReference type="EMBL" id="CP132485">
    <property type="protein sequence ID" value="WLV83325.1"/>
    <property type="molecule type" value="Genomic_DNA"/>
</dbReference>
<dbReference type="RefSeq" id="WP_070651395.1">
    <property type="nucleotide sequence ID" value="NZ_CP132484.1"/>
</dbReference>
<feature type="compositionally biased region" description="Basic and acidic residues" evidence="6">
    <location>
        <begin position="1178"/>
        <end position="1194"/>
    </location>
</feature>
<dbReference type="Pfam" id="PF19258">
    <property type="entry name" value="KxYKxGKxW_sig"/>
    <property type="match status" value="1"/>
</dbReference>
<keyword evidence="2" id="KW-0964">Secreted</keyword>
<evidence type="ECO:0000256" key="4">
    <source>
        <dbReference type="ARBA" id="ARBA00023088"/>
    </source>
</evidence>
<evidence type="ECO:0000256" key="2">
    <source>
        <dbReference type="ARBA" id="ARBA00022525"/>
    </source>
</evidence>
<dbReference type="InterPro" id="IPR056573">
    <property type="entry name" value="Lectin_L-type_dom"/>
</dbReference>
<protein>
    <submittedName>
        <fullName evidence="9">DUF1542 domain-containing protein</fullName>
    </submittedName>
</protein>
<evidence type="ECO:0000256" key="5">
    <source>
        <dbReference type="SAM" id="Coils"/>
    </source>
</evidence>
<name>A0ABD7Z8N5_LACZE</name>
<feature type="region of interest" description="Disordered" evidence="6">
    <location>
        <begin position="1157"/>
        <end position="1216"/>
    </location>
</feature>
<feature type="compositionally biased region" description="Polar residues" evidence="6">
    <location>
        <begin position="1122"/>
        <end position="1134"/>
    </location>
</feature>
<feature type="compositionally biased region" description="Polar residues" evidence="6">
    <location>
        <begin position="798"/>
        <end position="808"/>
    </location>
</feature>
<keyword evidence="7" id="KW-0472">Membrane</keyword>